<accession>A0A1J7BCU4</accession>
<feature type="compositionally biased region" description="Pro residues" evidence="1">
    <location>
        <begin position="98"/>
        <end position="115"/>
    </location>
</feature>
<organism evidence="3 4">
    <name type="scientific">Mangrovactinospora gilvigrisea</name>
    <dbReference type="NCBI Taxonomy" id="1428644"/>
    <lineage>
        <taxon>Bacteria</taxon>
        <taxon>Bacillati</taxon>
        <taxon>Actinomycetota</taxon>
        <taxon>Actinomycetes</taxon>
        <taxon>Kitasatosporales</taxon>
        <taxon>Streptomycetaceae</taxon>
        <taxon>Mangrovactinospora</taxon>
    </lineage>
</organism>
<evidence type="ECO:0000313" key="4">
    <source>
        <dbReference type="Proteomes" id="UP000243342"/>
    </source>
</evidence>
<evidence type="ECO:0000256" key="1">
    <source>
        <dbReference type="SAM" id="MobiDB-lite"/>
    </source>
</evidence>
<reference evidence="3 4" key="1">
    <citation type="submission" date="2016-10" db="EMBL/GenBank/DDBJ databases">
        <title>Genome sequence of Streptomyces gilvigriseus MUSC 26.</title>
        <authorList>
            <person name="Lee L.-H."/>
            <person name="Ser H.-L."/>
        </authorList>
    </citation>
    <scope>NUCLEOTIDE SEQUENCE [LARGE SCALE GENOMIC DNA]</scope>
    <source>
        <strain evidence="3 4">MUSC 26</strain>
    </source>
</reference>
<protein>
    <submittedName>
        <fullName evidence="3">Uncharacterized protein</fullName>
    </submittedName>
</protein>
<dbReference type="Proteomes" id="UP000243342">
    <property type="component" value="Unassembled WGS sequence"/>
</dbReference>
<gene>
    <name evidence="3" type="ORF">BIV57_15745</name>
</gene>
<keyword evidence="2" id="KW-0812">Transmembrane</keyword>
<feature type="compositionally biased region" description="Low complexity" evidence="1">
    <location>
        <begin position="152"/>
        <end position="161"/>
    </location>
</feature>
<proteinExistence type="predicted"/>
<evidence type="ECO:0000313" key="3">
    <source>
        <dbReference type="EMBL" id="OIV36527.1"/>
    </source>
</evidence>
<feature type="transmembrane region" description="Helical" evidence="2">
    <location>
        <begin position="174"/>
        <end position="194"/>
    </location>
</feature>
<keyword evidence="2" id="KW-1133">Transmembrane helix</keyword>
<feature type="region of interest" description="Disordered" evidence="1">
    <location>
        <begin position="1"/>
        <end position="166"/>
    </location>
</feature>
<sequence>PAPHTAPAPHAAPPSAQPDVLPVAVPDPRAGDPEATARIPLPQSGSHAAPAAHSDETARLSPVRPAAQHQAPPPRPQQPPQPEAEFGGVDATRQMPPVGAPIPPPAQPPYVPPRPAAAMPQQPGPRPEPQAPTSMLQGMYRDRDDDGGGFDNDGAYPAAYDDGARRRSNKRAGILLGGGVVVILAAGALVIGALSSSGSPSGSGPTTAASASAHPGKPVTGASKPAAESPEKAQAVALNGLLSQAGASRSTVVDAVARIGRCDNPRDAAGKLRGAAGQREALLKRLATLKVDKLPNGAQLVAALRTAWGASKQADSQFAEWGDEAGGGKKCRKHTAGRSHYSAGVAASGTASKAKQQAVDLWTPIAQQTGQPTYQAVQL</sequence>
<dbReference type="AlphaFoldDB" id="A0A1J7BCU4"/>
<evidence type="ECO:0000256" key="2">
    <source>
        <dbReference type="SAM" id="Phobius"/>
    </source>
</evidence>
<keyword evidence="2" id="KW-0472">Membrane</keyword>
<comment type="caution">
    <text evidence="3">The sequence shown here is derived from an EMBL/GenBank/DDBJ whole genome shotgun (WGS) entry which is preliminary data.</text>
</comment>
<name>A0A1J7BCU4_9ACTN</name>
<dbReference type="EMBL" id="MLCF01000087">
    <property type="protein sequence ID" value="OIV36527.1"/>
    <property type="molecule type" value="Genomic_DNA"/>
</dbReference>
<feature type="compositionally biased region" description="Pro residues" evidence="1">
    <location>
        <begin position="71"/>
        <end position="82"/>
    </location>
</feature>
<feature type="compositionally biased region" description="Low complexity" evidence="1">
    <location>
        <begin position="196"/>
        <end position="216"/>
    </location>
</feature>
<keyword evidence="4" id="KW-1185">Reference proteome</keyword>
<feature type="compositionally biased region" description="Pro residues" evidence="1">
    <location>
        <begin position="1"/>
        <end position="16"/>
    </location>
</feature>
<dbReference type="RefSeq" id="WP_071657508.1">
    <property type="nucleotide sequence ID" value="NZ_MLCF01000087.1"/>
</dbReference>
<feature type="region of interest" description="Disordered" evidence="1">
    <location>
        <begin position="196"/>
        <end position="231"/>
    </location>
</feature>
<feature type="non-terminal residue" evidence="3">
    <location>
        <position position="1"/>
    </location>
</feature>